<dbReference type="InterPro" id="IPR023772">
    <property type="entry name" value="DNA-bd_HTH_TetR-type_CS"/>
</dbReference>
<dbReference type="PANTHER" id="PTHR30055">
    <property type="entry name" value="HTH-TYPE TRANSCRIPTIONAL REGULATOR RUTR"/>
    <property type="match status" value="1"/>
</dbReference>
<dbReference type="GO" id="GO:0003700">
    <property type="term" value="F:DNA-binding transcription factor activity"/>
    <property type="evidence" value="ECO:0007669"/>
    <property type="project" value="TreeGrafter"/>
</dbReference>
<sequence length="200" mass="21375">MPKQRTVKSRVEQKAVTREGLLRVARKVFTKYGYAETSVADICRAARVTHGALYHHFAGKIDIFSAVVSEIFTTLAAAIQSAADAETGWAQVEAAARAYLNACMDPTVQVILLREAPTVLAQTEFKEADATVNEPLVAGLMRRWIEMGIMRPLPLPDAARILGGAFAEAGAAIATAKDSAKARAEAEAVIHLLMAGLKAG</sequence>
<dbReference type="PROSITE" id="PS50977">
    <property type="entry name" value="HTH_TETR_2"/>
    <property type="match status" value="1"/>
</dbReference>
<feature type="domain" description="HTH tetR-type" evidence="5">
    <location>
        <begin position="15"/>
        <end position="75"/>
    </location>
</feature>
<dbReference type="SUPFAM" id="SSF46689">
    <property type="entry name" value="Homeodomain-like"/>
    <property type="match status" value="1"/>
</dbReference>
<reference evidence="6" key="1">
    <citation type="submission" date="2012-09" db="EMBL/GenBank/DDBJ databases">
        <title>Metagenomic Characterization of a Microbial Community in Wastewater Detects High Levels of Antibiotic Resistance.</title>
        <authorList>
            <person name="Abrams M."/>
            <person name="Caldwell A."/>
            <person name="Vandaei E."/>
            <person name="Lee W."/>
            <person name="Perrott J."/>
            <person name="Khan S.Y."/>
            <person name="Ta J."/>
            <person name="Romero D."/>
            <person name="Nguyen V."/>
            <person name="Pourmand N."/>
            <person name="Ouverney C.C."/>
        </authorList>
    </citation>
    <scope>NUCLEOTIDE SEQUENCE</scope>
</reference>
<dbReference type="InterPro" id="IPR049484">
    <property type="entry name" value="Rv0078-like_C"/>
</dbReference>
<keyword evidence="1" id="KW-0805">Transcription regulation</keyword>
<evidence type="ECO:0000256" key="1">
    <source>
        <dbReference type="ARBA" id="ARBA00023015"/>
    </source>
</evidence>
<dbReference type="PANTHER" id="PTHR30055:SF234">
    <property type="entry name" value="HTH-TYPE TRANSCRIPTIONAL REGULATOR BETI"/>
    <property type="match status" value="1"/>
</dbReference>
<dbReference type="GO" id="GO:0000976">
    <property type="term" value="F:transcription cis-regulatory region binding"/>
    <property type="evidence" value="ECO:0007669"/>
    <property type="project" value="TreeGrafter"/>
</dbReference>
<evidence type="ECO:0000256" key="2">
    <source>
        <dbReference type="ARBA" id="ARBA00023125"/>
    </source>
</evidence>
<dbReference type="InterPro" id="IPR050109">
    <property type="entry name" value="HTH-type_TetR-like_transc_reg"/>
</dbReference>
<dbReference type="PROSITE" id="PS01081">
    <property type="entry name" value="HTH_TETR_1"/>
    <property type="match status" value="1"/>
</dbReference>
<evidence type="ECO:0000256" key="3">
    <source>
        <dbReference type="ARBA" id="ARBA00023163"/>
    </source>
</evidence>
<dbReference type="InterPro" id="IPR009057">
    <property type="entry name" value="Homeodomain-like_sf"/>
</dbReference>
<evidence type="ECO:0000256" key="4">
    <source>
        <dbReference type="PROSITE-ProRule" id="PRU00335"/>
    </source>
</evidence>
<proteinExistence type="predicted"/>
<dbReference type="Pfam" id="PF21351">
    <property type="entry name" value="TetR_C_41"/>
    <property type="match status" value="1"/>
</dbReference>
<dbReference type="Pfam" id="PF00440">
    <property type="entry name" value="TetR_N"/>
    <property type="match status" value="1"/>
</dbReference>
<name>L7VVX8_9BACT</name>
<organism evidence="6">
    <name type="scientific">uncultured bacterium A1Q1_fos_300</name>
    <dbReference type="NCBI Taxonomy" id="1256571"/>
    <lineage>
        <taxon>Bacteria</taxon>
        <taxon>environmental samples</taxon>
    </lineage>
</organism>
<dbReference type="Gene3D" id="1.10.357.10">
    <property type="entry name" value="Tetracycline Repressor, domain 2"/>
    <property type="match status" value="1"/>
</dbReference>
<evidence type="ECO:0000313" key="6">
    <source>
        <dbReference type="EMBL" id="AGC71694.1"/>
    </source>
</evidence>
<dbReference type="AlphaFoldDB" id="L7VVX8"/>
<dbReference type="PRINTS" id="PR00455">
    <property type="entry name" value="HTHTETR"/>
</dbReference>
<dbReference type="InterPro" id="IPR001647">
    <property type="entry name" value="HTH_TetR"/>
</dbReference>
<keyword evidence="3" id="KW-0804">Transcription</keyword>
<feature type="DNA-binding region" description="H-T-H motif" evidence="4">
    <location>
        <begin position="38"/>
        <end position="57"/>
    </location>
</feature>
<accession>L7VVX8</accession>
<evidence type="ECO:0000259" key="5">
    <source>
        <dbReference type="PROSITE" id="PS50977"/>
    </source>
</evidence>
<protein>
    <submittedName>
        <fullName evidence="6">Transcriptional regulator, TetR family</fullName>
    </submittedName>
</protein>
<dbReference type="EMBL" id="JX649880">
    <property type="protein sequence ID" value="AGC71694.1"/>
    <property type="molecule type" value="Genomic_DNA"/>
</dbReference>
<keyword evidence="2 4" id="KW-0238">DNA-binding</keyword>